<gene>
    <name evidence="1" type="ORF">CPELLU_LOCUS11847</name>
</gene>
<dbReference type="OrthoDB" id="2343671at2759"/>
<dbReference type="Proteomes" id="UP000789759">
    <property type="component" value="Unassembled WGS sequence"/>
</dbReference>
<organism evidence="1 2">
    <name type="scientific">Cetraspora pellucida</name>
    <dbReference type="NCBI Taxonomy" id="1433469"/>
    <lineage>
        <taxon>Eukaryota</taxon>
        <taxon>Fungi</taxon>
        <taxon>Fungi incertae sedis</taxon>
        <taxon>Mucoromycota</taxon>
        <taxon>Glomeromycotina</taxon>
        <taxon>Glomeromycetes</taxon>
        <taxon>Diversisporales</taxon>
        <taxon>Gigasporaceae</taxon>
        <taxon>Cetraspora</taxon>
    </lineage>
</organism>
<protein>
    <submittedName>
        <fullName evidence="1">2411_t:CDS:1</fullName>
    </submittedName>
</protein>
<dbReference type="AlphaFoldDB" id="A0A9N9HQZ0"/>
<keyword evidence="2" id="KW-1185">Reference proteome</keyword>
<reference evidence="1" key="1">
    <citation type="submission" date="2021-06" db="EMBL/GenBank/DDBJ databases">
        <authorList>
            <person name="Kallberg Y."/>
            <person name="Tangrot J."/>
            <person name="Rosling A."/>
        </authorList>
    </citation>
    <scope>NUCLEOTIDE SEQUENCE</scope>
    <source>
        <strain evidence="1">FL966</strain>
    </source>
</reference>
<sequence>QKTATILNKQKFIVTVAIGYPSAPFLPGYQCYYDSIILEIVANPTVGRFNITPWPFDKLEIWTYANSANKDKEILQTLYKIGFLVPIPKNMPNTTQIFWSCFQLDESRKYAITNRYSAPSLTMPVIHRVQFSSESLIQFDQFFMHKDNISQSSYKTETLTDLLVFHTKFVLSWVLQENLKVNQKESVKRLTEQVKKLLGVMFHSGVMNSKLKINAAEMHAELLQHAHQRKIQQHDIPKISTIANWITKTSQTVKHNIALEFLEKNNMFKVQS</sequence>
<evidence type="ECO:0000313" key="2">
    <source>
        <dbReference type="Proteomes" id="UP000789759"/>
    </source>
</evidence>
<evidence type="ECO:0000313" key="1">
    <source>
        <dbReference type="EMBL" id="CAG8701405.1"/>
    </source>
</evidence>
<name>A0A9N9HQZ0_9GLOM</name>
<feature type="non-terminal residue" evidence="1">
    <location>
        <position position="272"/>
    </location>
</feature>
<comment type="caution">
    <text evidence="1">The sequence shown here is derived from an EMBL/GenBank/DDBJ whole genome shotgun (WGS) entry which is preliminary data.</text>
</comment>
<dbReference type="EMBL" id="CAJVQA010010830">
    <property type="protein sequence ID" value="CAG8701405.1"/>
    <property type="molecule type" value="Genomic_DNA"/>
</dbReference>
<proteinExistence type="predicted"/>
<accession>A0A9N9HQZ0</accession>